<keyword evidence="3" id="KW-1185">Reference proteome</keyword>
<dbReference type="EMBL" id="JALKFT010000002">
    <property type="protein sequence ID" value="MCK9874921.1"/>
    <property type="molecule type" value="Genomic_DNA"/>
</dbReference>
<name>A0ABT0JTQ9_9ACTN</name>
<organism evidence="2 3">
    <name type="scientific">Frankia umida</name>
    <dbReference type="NCBI Taxonomy" id="573489"/>
    <lineage>
        <taxon>Bacteria</taxon>
        <taxon>Bacillati</taxon>
        <taxon>Actinomycetota</taxon>
        <taxon>Actinomycetes</taxon>
        <taxon>Frankiales</taxon>
        <taxon>Frankiaceae</taxon>
        <taxon>Frankia</taxon>
    </lineage>
</organism>
<comment type="caution">
    <text evidence="2">The sequence shown here is derived from an EMBL/GenBank/DDBJ whole genome shotgun (WGS) entry which is preliminary data.</text>
</comment>
<dbReference type="Proteomes" id="UP001201873">
    <property type="component" value="Unassembled WGS sequence"/>
</dbReference>
<reference evidence="2 3" key="1">
    <citation type="submission" date="2022-04" db="EMBL/GenBank/DDBJ databases">
        <title>Genome diversity in the genus Frankia.</title>
        <authorList>
            <person name="Carlos-Shanley C."/>
            <person name="Hahn D."/>
        </authorList>
    </citation>
    <scope>NUCLEOTIDE SEQUENCE [LARGE SCALE GENOMIC DNA]</scope>
    <source>
        <strain evidence="2 3">Ag45/Mut15</strain>
    </source>
</reference>
<sequence length="212" mass="22800">MTTTVRAADPFRTSEAAGLADIGVAIGIPEPYRTQLQDWRERLGDPNAALIVPHVTLLGPTTVRVADLPAIETHLARAAGTPEPFTILLRGSGTFRPLSPVVFVAVVAGATQCASLAAAVRSGPLERPLTFDYHPHVTVAHDIPADGLDRAYAALAEYQARFEVGGFGLYRRGADQRWRPLRFFAFGAPGTEVGAGSEEETRAQERRRRGSS</sequence>
<dbReference type="PANTHER" id="PTHR40037">
    <property type="entry name" value="PHOSPHOESTERASE YJCG-RELATED"/>
    <property type="match status" value="1"/>
</dbReference>
<proteinExistence type="predicted"/>
<keyword evidence="2" id="KW-0436">Ligase</keyword>
<evidence type="ECO:0000313" key="2">
    <source>
        <dbReference type="EMBL" id="MCK9874921.1"/>
    </source>
</evidence>
<gene>
    <name evidence="2" type="ORF">MXD59_03835</name>
</gene>
<dbReference type="GO" id="GO:0016874">
    <property type="term" value="F:ligase activity"/>
    <property type="evidence" value="ECO:0007669"/>
    <property type="project" value="UniProtKB-KW"/>
</dbReference>
<accession>A0ABT0JTQ9</accession>
<dbReference type="RefSeq" id="WP_248823433.1">
    <property type="nucleotide sequence ID" value="NZ_JALKFT010000002.1"/>
</dbReference>
<feature type="region of interest" description="Disordered" evidence="1">
    <location>
        <begin position="191"/>
        <end position="212"/>
    </location>
</feature>
<dbReference type="InterPro" id="IPR050580">
    <property type="entry name" value="2H_phosphoesterase_YjcG-like"/>
</dbReference>
<dbReference type="PANTHER" id="PTHR40037:SF1">
    <property type="entry name" value="PHOSPHOESTERASE SAOUHSC_00951-RELATED"/>
    <property type="match status" value="1"/>
</dbReference>
<evidence type="ECO:0000313" key="3">
    <source>
        <dbReference type="Proteomes" id="UP001201873"/>
    </source>
</evidence>
<dbReference type="Gene3D" id="3.90.1140.10">
    <property type="entry name" value="Cyclic phosphodiesterase"/>
    <property type="match status" value="1"/>
</dbReference>
<dbReference type="SUPFAM" id="SSF55144">
    <property type="entry name" value="LigT-like"/>
    <property type="match status" value="1"/>
</dbReference>
<protein>
    <submittedName>
        <fullName evidence="2">2'-5' RNA ligase family protein</fullName>
    </submittedName>
</protein>
<dbReference type="InterPro" id="IPR009097">
    <property type="entry name" value="Cyclic_Pdiesterase"/>
</dbReference>
<evidence type="ECO:0000256" key="1">
    <source>
        <dbReference type="SAM" id="MobiDB-lite"/>
    </source>
</evidence>
<dbReference type="Pfam" id="PF13563">
    <property type="entry name" value="2_5_RNA_ligase2"/>
    <property type="match status" value="1"/>
</dbReference>